<feature type="compositionally biased region" description="Basic residues" evidence="1">
    <location>
        <begin position="296"/>
        <end position="310"/>
    </location>
</feature>
<proteinExistence type="predicted"/>
<feature type="compositionally biased region" description="Polar residues" evidence="1">
    <location>
        <begin position="200"/>
        <end position="209"/>
    </location>
</feature>
<sequence length="367" mass="39494">MDFTKEQNKTDEGGVRGRDARGVEEESKGKELVIAISASNSSDESDEEMSVRRLRSHAKKAEPAPKMTLKFTSGELKKKRALRESSGEEAGPAMANKLSTAARGRIRGTAGKHAFLKAAKEGLAKGLESDSGDSDPTYRSSYRPPSSVPTRTLPRREQQGAAGEELRKLRADNARLAKELELVRAELRAFKEAYSESQKRANATATSGEAPQAQPGLEEVLRSAMEEMRRELLQSVGGMVNARLQGLESRLPPEPVVRPPLEADKRQPPPPRPEAQSGLVAGAMRGVPEPAEAPKAKPRPARPGPKKGPKNRPTGPPPPPPPSQVLRGRVGGAQLHEVAAGQEDNAPQASGSIVQWSKVVGRKAKRK</sequence>
<feature type="compositionally biased region" description="Low complexity" evidence="1">
    <location>
        <begin position="137"/>
        <end position="152"/>
    </location>
</feature>
<feature type="compositionally biased region" description="Basic and acidic residues" evidence="1">
    <location>
        <begin position="1"/>
        <end position="31"/>
    </location>
</feature>
<dbReference type="AlphaFoldDB" id="A0AAJ6YYJ8"/>
<protein>
    <submittedName>
        <fullName evidence="2">Translation initiation factor IF-2-like</fullName>
    </submittedName>
</protein>
<feature type="non-terminal residue" evidence="2">
    <location>
        <position position="367"/>
    </location>
</feature>
<dbReference type="KEGG" id="pxu:106113186"/>
<feature type="compositionally biased region" description="Pro residues" evidence="1">
    <location>
        <begin position="314"/>
        <end position="323"/>
    </location>
</feature>
<feature type="compositionally biased region" description="Basic and acidic residues" evidence="1">
    <location>
        <begin position="154"/>
        <end position="167"/>
    </location>
</feature>
<evidence type="ECO:0000313" key="2">
    <source>
        <dbReference type="RefSeq" id="XP_013161374.1"/>
    </source>
</evidence>
<dbReference type="GeneID" id="106113186"/>
<reference evidence="2" key="1">
    <citation type="submission" date="2025-08" db="UniProtKB">
        <authorList>
            <consortium name="RefSeq"/>
        </authorList>
    </citation>
    <scope>IDENTIFICATION</scope>
</reference>
<accession>A0AAJ6YYJ8</accession>
<feature type="region of interest" description="Disordered" evidence="1">
    <location>
        <begin position="1"/>
        <end position="105"/>
    </location>
</feature>
<feature type="region of interest" description="Disordered" evidence="1">
    <location>
        <begin position="125"/>
        <end position="167"/>
    </location>
</feature>
<feature type="region of interest" description="Disordered" evidence="1">
    <location>
        <begin position="244"/>
        <end position="352"/>
    </location>
</feature>
<name>A0AAJ6YYJ8_PAPXU</name>
<gene>
    <name evidence="2" type="primary">LOC106113186</name>
</gene>
<feature type="region of interest" description="Disordered" evidence="1">
    <location>
        <begin position="193"/>
        <end position="219"/>
    </location>
</feature>
<evidence type="ECO:0000256" key="1">
    <source>
        <dbReference type="SAM" id="MobiDB-lite"/>
    </source>
</evidence>
<dbReference type="RefSeq" id="XP_013161374.1">
    <property type="nucleotide sequence ID" value="XM_013305920.1"/>
</dbReference>
<dbReference type="Proteomes" id="UP000694872">
    <property type="component" value="Unplaced"/>
</dbReference>
<organism evidence="2">
    <name type="scientific">Papilio xuthus</name>
    <name type="common">Asian swallowtail butterfly</name>
    <dbReference type="NCBI Taxonomy" id="66420"/>
    <lineage>
        <taxon>Eukaryota</taxon>
        <taxon>Metazoa</taxon>
        <taxon>Ecdysozoa</taxon>
        <taxon>Arthropoda</taxon>
        <taxon>Hexapoda</taxon>
        <taxon>Insecta</taxon>
        <taxon>Pterygota</taxon>
        <taxon>Neoptera</taxon>
        <taxon>Endopterygota</taxon>
        <taxon>Lepidoptera</taxon>
        <taxon>Glossata</taxon>
        <taxon>Ditrysia</taxon>
        <taxon>Papilionoidea</taxon>
        <taxon>Papilionidae</taxon>
        <taxon>Papilioninae</taxon>
        <taxon>Papilio</taxon>
    </lineage>
</organism>